<dbReference type="Proteomes" id="UP000477722">
    <property type="component" value="Unassembled WGS sequence"/>
</dbReference>
<dbReference type="Gene3D" id="3.40.630.30">
    <property type="match status" value="1"/>
</dbReference>
<accession>A0A6G4X3I6</accession>
<protein>
    <submittedName>
        <fullName evidence="4">GNAT family N-acetyltransferase</fullName>
    </submittedName>
</protein>
<dbReference type="RefSeq" id="WP_165301571.1">
    <property type="nucleotide sequence ID" value="NZ_JAAKZZ010000374.1"/>
</dbReference>
<dbReference type="EMBL" id="JAAKZZ010000374">
    <property type="protein sequence ID" value="NGO71948.1"/>
    <property type="molecule type" value="Genomic_DNA"/>
</dbReference>
<dbReference type="InterPro" id="IPR050832">
    <property type="entry name" value="Bact_Acetyltransf"/>
</dbReference>
<dbReference type="CDD" id="cd04301">
    <property type="entry name" value="NAT_SF"/>
    <property type="match status" value="1"/>
</dbReference>
<dbReference type="PROSITE" id="PS51186">
    <property type="entry name" value="GNAT"/>
    <property type="match status" value="1"/>
</dbReference>
<keyword evidence="2" id="KW-0012">Acyltransferase</keyword>
<dbReference type="AlphaFoldDB" id="A0A6G4X3I6"/>
<evidence type="ECO:0000256" key="1">
    <source>
        <dbReference type="ARBA" id="ARBA00022679"/>
    </source>
</evidence>
<evidence type="ECO:0000313" key="5">
    <source>
        <dbReference type="Proteomes" id="UP000477722"/>
    </source>
</evidence>
<gene>
    <name evidence="4" type="ORF">G5C65_27105</name>
</gene>
<comment type="caution">
    <text evidence="4">The sequence shown here is derived from an EMBL/GenBank/DDBJ whole genome shotgun (WGS) entry which is preliminary data.</text>
</comment>
<feature type="domain" description="N-acetyltransferase" evidence="3">
    <location>
        <begin position="3"/>
        <end position="163"/>
    </location>
</feature>
<proteinExistence type="predicted"/>
<keyword evidence="5" id="KW-1185">Reference proteome</keyword>
<dbReference type="InterPro" id="IPR000182">
    <property type="entry name" value="GNAT_dom"/>
</dbReference>
<dbReference type="PANTHER" id="PTHR43877:SF2">
    <property type="entry name" value="AMINOALKYLPHOSPHONATE N-ACETYLTRANSFERASE-RELATED"/>
    <property type="match status" value="1"/>
</dbReference>
<dbReference type="GO" id="GO:0016747">
    <property type="term" value="F:acyltransferase activity, transferring groups other than amino-acyl groups"/>
    <property type="evidence" value="ECO:0007669"/>
    <property type="project" value="InterPro"/>
</dbReference>
<name>A0A6G4X3I6_9ACTN</name>
<dbReference type="SUPFAM" id="SSF55729">
    <property type="entry name" value="Acyl-CoA N-acyltransferases (Nat)"/>
    <property type="match status" value="1"/>
</dbReference>
<evidence type="ECO:0000259" key="3">
    <source>
        <dbReference type="PROSITE" id="PS51186"/>
    </source>
</evidence>
<dbReference type="InterPro" id="IPR016181">
    <property type="entry name" value="Acyl_CoA_acyltransferase"/>
</dbReference>
<dbReference type="Pfam" id="PF00583">
    <property type="entry name" value="Acetyltransf_1"/>
    <property type="match status" value="1"/>
</dbReference>
<reference evidence="4 5" key="1">
    <citation type="submission" date="2020-02" db="EMBL/GenBank/DDBJ databases">
        <title>Whole-genome analyses of novel actinobacteria.</title>
        <authorList>
            <person name="Sahin N."/>
            <person name="Tatar D."/>
        </authorList>
    </citation>
    <scope>NUCLEOTIDE SEQUENCE [LARGE SCALE GENOMIC DNA]</scope>
    <source>
        <strain evidence="4 5">SB3404</strain>
    </source>
</reference>
<evidence type="ECO:0000313" key="4">
    <source>
        <dbReference type="EMBL" id="NGO71948.1"/>
    </source>
</evidence>
<keyword evidence="1 4" id="KW-0808">Transferase</keyword>
<evidence type="ECO:0000256" key="2">
    <source>
        <dbReference type="ARBA" id="ARBA00023315"/>
    </source>
</evidence>
<organism evidence="4 5">
    <name type="scientific">Streptomyces boncukensis</name>
    <dbReference type="NCBI Taxonomy" id="2711219"/>
    <lineage>
        <taxon>Bacteria</taxon>
        <taxon>Bacillati</taxon>
        <taxon>Actinomycetota</taxon>
        <taxon>Actinomycetes</taxon>
        <taxon>Kitasatosporales</taxon>
        <taxon>Streptomycetaceae</taxon>
        <taxon>Streptomyces</taxon>
    </lineage>
</organism>
<sequence length="169" mass="18660">MDFTIRTARPEEYARAGELTADVYLHDGLLEFGASDPYLAVLRDAEQRAAQAELLVAVEPSGTVLGSVTYVGDGGPYAELADEREAEFRMLAVSGAARGRGVGEALVRACLDRSRERQRERVVISSLPEMTTAHRLYGRLGFVRAPHRDWEPLPDLPLWAFTVELSSEI</sequence>
<dbReference type="PANTHER" id="PTHR43877">
    <property type="entry name" value="AMINOALKYLPHOSPHONATE N-ACETYLTRANSFERASE-RELATED-RELATED"/>
    <property type="match status" value="1"/>
</dbReference>